<keyword evidence="5 6" id="KW-0349">Heme</keyword>
<dbReference type="InterPro" id="IPR002401">
    <property type="entry name" value="Cyt_P450_E_grp-I"/>
</dbReference>
<evidence type="ECO:0000256" key="5">
    <source>
        <dbReference type="PIRSR" id="PIRSR602401-1"/>
    </source>
</evidence>
<dbReference type="Pfam" id="PF00067">
    <property type="entry name" value="p450"/>
    <property type="match status" value="1"/>
</dbReference>
<protein>
    <recommendedName>
        <fullName evidence="9">Cytochrome P450</fullName>
    </recommendedName>
</protein>
<dbReference type="GO" id="GO:0044550">
    <property type="term" value="P:secondary metabolite biosynthetic process"/>
    <property type="evidence" value="ECO:0007669"/>
    <property type="project" value="UniProtKB-ARBA"/>
</dbReference>
<feature type="binding site" description="axial binding residue" evidence="5">
    <location>
        <position position="442"/>
    </location>
    <ligand>
        <name>heme</name>
        <dbReference type="ChEBI" id="CHEBI:30413"/>
    </ligand>
    <ligandPart>
        <name>Fe</name>
        <dbReference type="ChEBI" id="CHEBI:18248"/>
    </ligandPart>
</feature>
<keyword evidence="4 5" id="KW-0408">Iron</keyword>
<dbReference type="PROSITE" id="PS00086">
    <property type="entry name" value="CYTOCHROME_P450"/>
    <property type="match status" value="1"/>
</dbReference>
<dbReference type="InterPro" id="IPR001128">
    <property type="entry name" value="Cyt_P450"/>
</dbReference>
<sequence>MIFSSSFWLCSLAIGVLATVYLRYRRLSSVPGPFLAAVTDLWRFSLTRSGQFSDTLIDLHTRYGAFVRIGPNAVSISDPAAVPTVHSMHGEFRKTDSYSTLRALFNGKVIGSVVDLQDENEVSALKRAVGSAFATKNLLDYEPDVDHTLDRLAQAMRKRRTFSLLDAMQQFQVDFLMKAAFSRDTDYLETNRSTDAISGDVRLKHWYIWQSMPGLEWLLFKSPLSPAWYRKPAKPPAWTAMASEEYRKRVKSHSDKPVGTAREKADLLSKYLTGREQHKETVSQTNIVRMISSTIAAGFDTSAYTITMILYNLLKHPAALKKLRSELDDALNSGRLSSPPRLNEVDKLDYLGAVFKETMRLQPFLKPLLEREVPLGGADIAGRFLPGGTTVAISVRSVHRDIAVFGKDADEFRPERWLEADQQHRPRMERSMLAFGGGKRVCMGRHIAELEMKKAVPRLLMEFDISLEDPSYVYKARDKLTNFPTPFAIVCTDRA</sequence>
<comment type="similarity">
    <text evidence="6">Belongs to the cytochrome P450 family.</text>
</comment>
<gene>
    <name evidence="7" type="ORF">G647_06802</name>
</gene>
<dbReference type="HOGENOM" id="CLU_001570_14_0_1"/>
<evidence type="ECO:0000256" key="3">
    <source>
        <dbReference type="ARBA" id="ARBA00023002"/>
    </source>
</evidence>
<evidence type="ECO:0000256" key="2">
    <source>
        <dbReference type="ARBA" id="ARBA00022723"/>
    </source>
</evidence>
<dbReference type="RefSeq" id="XP_008729343.1">
    <property type="nucleotide sequence ID" value="XM_008731121.1"/>
</dbReference>
<proteinExistence type="inferred from homology"/>
<dbReference type="PANTHER" id="PTHR24305">
    <property type="entry name" value="CYTOCHROME P450"/>
    <property type="match status" value="1"/>
</dbReference>
<evidence type="ECO:0000256" key="6">
    <source>
        <dbReference type="RuleBase" id="RU000461"/>
    </source>
</evidence>
<dbReference type="InterPro" id="IPR036396">
    <property type="entry name" value="Cyt_P450_sf"/>
</dbReference>
<dbReference type="GO" id="GO:0016705">
    <property type="term" value="F:oxidoreductase activity, acting on paired donors, with incorporation or reduction of molecular oxygen"/>
    <property type="evidence" value="ECO:0007669"/>
    <property type="project" value="InterPro"/>
</dbReference>
<dbReference type="InterPro" id="IPR050121">
    <property type="entry name" value="Cytochrome_P450_monoxygenase"/>
</dbReference>
<keyword evidence="3 6" id="KW-0560">Oxidoreductase</keyword>
<name>V9D7T1_9EURO</name>
<dbReference type="PANTHER" id="PTHR24305:SF235">
    <property type="entry name" value="CYTOCHROME P450 MONOOXYGENASE APDB-RELATED"/>
    <property type="match status" value="1"/>
</dbReference>
<dbReference type="PRINTS" id="PR00385">
    <property type="entry name" value="P450"/>
</dbReference>
<evidence type="ECO:0000313" key="7">
    <source>
        <dbReference type="EMBL" id="ETI22726.1"/>
    </source>
</evidence>
<evidence type="ECO:0008006" key="9">
    <source>
        <dbReference type="Google" id="ProtNLM"/>
    </source>
</evidence>
<reference evidence="7 8" key="1">
    <citation type="submission" date="2013-03" db="EMBL/GenBank/DDBJ databases">
        <title>The Genome Sequence of Cladophialophora carrionii CBS 160.54.</title>
        <authorList>
            <consortium name="The Broad Institute Genomics Platform"/>
            <person name="Cuomo C."/>
            <person name="de Hoog S."/>
            <person name="Gorbushina A."/>
            <person name="Walker B."/>
            <person name="Young S.K."/>
            <person name="Zeng Q."/>
            <person name="Gargeya S."/>
            <person name="Fitzgerald M."/>
            <person name="Haas B."/>
            <person name="Abouelleil A."/>
            <person name="Allen A.W."/>
            <person name="Alvarado L."/>
            <person name="Arachchi H.M."/>
            <person name="Berlin A.M."/>
            <person name="Chapman S.B."/>
            <person name="Gainer-Dewar J."/>
            <person name="Goldberg J."/>
            <person name="Griggs A."/>
            <person name="Gujja S."/>
            <person name="Hansen M."/>
            <person name="Howarth C."/>
            <person name="Imamovic A."/>
            <person name="Ireland A."/>
            <person name="Larimer J."/>
            <person name="McCowan C."/>
            <person name="Murphy C."/>
            <person name="Pearson M."/>
            <person name="Poon T.W."/>
            <person name="Priest M."/>
            <person name="Roberts A."/>
            <person name="Saif S."/>
            <person name="Shea T."/>
            <person name="Sisk P."/>
            <person name="Sykes S."/>
            <person name="Wortman J."/>
            <person name="Nusbaum C."/>
            <person name="Birren B."/>
        </authorList>
    </citation>
    <scope>NUCLEOTIDE SEQUENCE [LARGE SCALE GENOMIC DNA]</scope>
    <source>
        <strain evidence="7 8">CBS 160.54</strain>
    </source>
</reference>
<accession>V9D7T1</accession>
<dbReference type="Gene3D" id="1.10.630.10">
    <property type="entry name" value="Cytochrome P450"/>
    <property type="match status" value="1"/>
</dbReference>
<evidence type="ECO:0000256" key="4">
    <source>
        <dbReference type="ARBA" id="ARBA00023004"/>
    </source>
</evidence>
<keyword evidence="2 5" id="KW-0479">Metal-binding</keyword>
<dbReference type="GeneID" id="19985295"/>
<dbReference type="GO" id="GO:0004497">
    <property type="term" value="F:monooxygenase activity"/>
    <property type="evidence" value="ECO:0007669"/>
    <property type="project" value="UniProtKB-KW"/>
</dbReference>
<keyword evidence="6" id="KW-0503">Monooxygenase</keyword>
<dbReference type="AlphaFoldDB" id="V9D7T1"/>
<dbReference type="SUPFAM" id="SSF48264">
    <property type="entry name" value="Cytochrome P450"/>
    <property type="match status" value="1"/>
</dbReference>
<dbReference type="EMBL" id="KB822706">
    <property type="protein sequence ID" value="ETI22726.1"/>
    <property type="molecule type" value="Genomic_DNA"/>
</dbReference>
<dbReference type="GO" id="GO:0020037">
    <property type="term" value="F:heme binding"/>
    <property type="evidence" value="ECO:0007669"/>
    <property type="project" value="InterPro"/>
</dbReference>
<dbReference type="VEuPathDB" id="FungiDB:G647_06802"/>
<evidence type="ECO:0000256" key="1">
    <source>
        <dbReference type="ARBA" id="ARBA00001971"/>
    </source>
</evidence>
<comment type="cofactor">
    <cofactor evidence="1 5">
        <name>heme</name>
        <dbReference type="ChEBI" id="CHEBI:30413"/>
    </cofactor>
</comment>
<dbReference type="PRINTS" id="PR00463">
    <property type="entry name" value="EP450I"/>
</dbReference>
<dbReference type="Proteomes" id="UP000030678">
    <property type="component" value="Unassembled WGS sequence"/>
</dbReference>
<dbReference type="InterPro" id="IPR017972">
    <property type="entry name" value="Cyt_P450_CS"/>
</dbReference>
<dbReference type="GO" id="GO:0005506">
    <property type="term" value="F:iron ion binding"/>
    <property type="evidence" value="ECO:0007669"/>
    <property type="project" value="InterPro"/>
</dbReference>
<organism evidence="7 8">
    <name type="scientific">Cladophialophora carrionii CBS 160.54</name>
    <dbReference type="NCBI Taxonomy" id="1279043"/>
    <lineage>
        <taxon>Eukaryota</taxon>
        <taxon>Fungi</taxon>
        <taxon>Dikarya</taxon>
        <taxon>Ascomycota</taxon>
        <taxon>Pezizomycotina</taxon>
        <taxon>Eurotiomycetes</taxon>
        <taxon>Chaetothyriomycetidae</taxon>
        <taxon>Chaetothyriales</taxon>
        <taxon>Herpotrichiellaceae</taxon>
        <taxon>Cladophialophora</taxon>
    </lineage>
</organism>
<dbReference type="OrthoDB" id="3934656at2759"/>
<evidence type="ECO:0000313" key="8">
    <source>
        <dbReference type="Proteomes" id="UP000030678"/>
    </source>
</evidence>